<feature type="domain" description="FAD/NAD(P)-binding" evidence="1">
    <location>
        <begin position="2"/>
        <end position="153"/>
    </location>
</feature>
<dbReference type="Pfam" id="PF07992">
    <property type="entry name" value="Pyr_redox_2"/>
    <property type="match status" value="1"/>
</dbReference>
<evidence type="ECO:0000313" key="2">
    <source>
        <dbReference type="EMBL" id="AWG24144.1"/>
    </source>
</evidence>
<dbReference type="SUPFAM" id="SSF51905">
    <property type="entry name" value="FAD/NAD(P)-binding domain"/>
    <property type="match status" value="1"/>
</dbReference>
<dbReference type="GO" id="GO:0016491">
    <property type="term" value="F:oxidoreductase activity"/>
    <property type="evidence" value="ECO:0007669"/>
    <property type="project" value="InterPro"/>
</dbReference>
<dbReference type="EMBL" id="CP020919">
    <property type="protein sequence ID" value="AWG24144.1"/>
    <property type="molecule type" value="Genomic_DNA"/>
</dbReference>
<dbReference type="Gene3D" id="3.50.50.60">
    <property type="entry name" value="FAD/NAD(P)-binding domain"/>
    <property type="match status" value="1"/>
</dbReference>
<dbReference type="Proteomes" id="UP000244677">
    <property type="component" value="Chromosome"/>
</dbReference>
<dbReference type="InterPro" id="IPR023753">
    <property type="entry name" value="FAD/NAD-binding_dom"/>
</dbReference>
<protein>
    <submittedName>
        <fullName evidence="2">Pyridine nucleotide-disulfide oxidoreductase</fullName>
    </submittedName>
</protein>
<dbReference type="OrthoDB" id="1199853at2"/>
<dbReference type="InterPro" id="IPR036188">
    <property type="entry name" value="FAD/NAD-bd_sf"/>
</dbReference>
<name>A0A2S1LK44_9FLAO</name>
<gene>
    <name evidence="2" type="ORF">FK004_02350</name>
</gene>
<dbReference type="RefSeq" id="WP_108735798.1">
    <property type="nucleotide sequence ID" value="NZ_CP020919.1"/>
</dbReference>
<proteinExistence type="predicted"/>
<evidence type="ECO:0000313" key="3">
    <source>
        <dbReference type="Proteomes" id="UP000244677"/>
    </source>
</evidence>
<dbReference type="AlphaFoldDB" id="A0A2S1LK44"/>
<dbReference type="KEGG" id="fki:FK004_02350"/>
<organism evidence="2 3">
    <name type="scientific">Flavobacterium kingsejongi</name>
    <dbReference type="NCBI Taxonomy" id="1678728"/>
    <lineage>
        <taxon>Bacteria</taxon>
        <taxon>Pseudomonadati</taxon>
        <taxon>Bacteroidota</taxon>
        <taxon>Flavobacteriia</taxon>
        <taxon>Flavobacteriales</taxon>
        <taxon>Flavobacteriaceae</taxon>
        <taxon>Flavobacterium</taxon>
    </lineage>
</organism>
<evidence type="ECO:0000259" key="1">
    <source>
        <dbReference type="Pfam" id="PF07992"/>
    </source>
</evidence>
<reference evidence="2 3" key="1">
    <citation type="submission" date="2017-04" db="EMBL/GenBank/DDBJ databases">
        <title>Complete genome sequence of Flavobacterium kingsejong AJ004.</title>
        <authorList>
            <person name="Lee P.C."/>
        </authorList>
    </citation>
    <scope>NUCLEOTIDE SEQUENCE [LARGE SCALE GENOMIC DNA]</scope>
    <source>
        <strain evidence="2 3">AJ004</strain>
    </source>
</reference>
<accession>A0A2S1LK44</accession>
<sequence length="202" mass="21624">MFDVLIIGGGVSSMSCALILGSAHNKPFVADKKTGILTHQKASSLQDALFNNAYGIPPGKLGSELLTESTQHLKDMYPQIQQIPDEKAMKIEGSYPAFTVITNKNSYTTKIVVLGVGASNSFQIEGLMQYVVPHAKMPAVKQRIQLTNTDHKVAEGIYAIGTLAGWRSQLSIAAGSGASVGTDILTLWNDGNHADAHDSIRK</sequence>
<keyword evidence="3" id="KW-1185">Reference proteome</keyword>